<feature type="compositionally biased region" description="Polar residues" evidence="10">
    <location>
        <begin position="566"/>
        <end position="582"/>
    </location>
</feature>
<reference evidence="12 13" key="1">
    <citation type="submission" date="2016-03" db="EMBL/GenBank/DDBJ databases">
        <title>Comparative genomics of the ectomycorrhizal sister species Rhizopogon vinicolor and Rhizopogon vesiculosus (Basidiomycota: Boletales) reveals a divergence of the mating type B locus.</title>
        <authorList>
            <person name="Mujic A.B."/>
            <person name="Kuo A."/>
            <person name="Tritt A."/>
            <person name="Lipzen A."/>
            <person name="Chen C."/>
            <person name="Johnson J."/>
            <person name="Sharma A."/>
            <person name="Barry K."/>
            <person name="Grigoriev I.V."/>
            <person name="Spatafora J.W."/>
        </authorList>
    </citation>
    <scope>NUCLEOTIDE SEQUENCE [LARGE SCALE GENOMIC DNA]</scope>
    <source>
        <strain evidence="12 13">AM-OR11-056</strain>
    </source>
</reference>
<proteinExistence type="predicted"/>
<feature type="compositionally biased region" description="Basic and acidic residues" evidence="10">
    <location>
        <begin position="286"/>
        <end position="298"/>
    </location>
</feature>
<dbReference type="InterPro" id="IPR001841">
    <property type="entry name" value="Znf_RING"/>
</dbReference>
<dbReference type="EC" id="2.3.2.27" evidence="2"/>
<evidence type="ECO:0000256" key="5">
    <source>
        <dbReference type="ARBA" id="ARBA00022771"/>
    </source>
</evidence>
<feature type="region of interest" description="Disordered" evidence="10">
    <location>
        <begin position="467"/>
        <end position="660"/>
    </location>
</feature>
<evidence type="ECO:0000256" key="8">
    <source>
        <dbReference type="ARBA" id="ARBA00023163"/>
    </source>
</evidence>
<gene>
    <name evidence="12" type="ORF">AZE42_04757</name>
</gene>
<evidence type="ECO:0000259" key="11">
    <source>
        <dbReference type="PROSITE" id="PS50089"/>
    </source>
</evidence>
<dbReference type="SMART" id="SM00184">
    <property type="entry name" value="RING"/>
    <property type="match status" value="1"/>
</dbReference>
<keyword evidence="8" id="KW-0804">Transcription</keyword>
<dbReference type="PROSITE" id="PS50089">
    <property type="entry name" value="ZF_RING_2"/>
    <property type="match status" value="1"/>
</dbReference>
<evidence type="ECO:0000256" key="6">
    <source>
        <dbReference type="ARBA" id="ARBA00022833"/>
    </source>
</evidence>
<dbReference type="GO" id="GO:0000209">
    <property type="term" value="P:protein polyubiquitination"/>
    <property type="evidence" value="ECO:0007669"/>
    <property type="project" value="TreeGrafter"/>
</dbReference>
<dbReference type="Gene3D" id="3.30.40.10">
    <property type="entry name" value="Zinc/RING finger domain, C3HC4 (zinc finger)"/>
    <property type="match status" value="1"/>
</dbReference>
<evidence type="ECO:0000313" key="12">
    <source>
        <dbReference type="EMBL" id="OJA11636.1"/>
    </source>
</evidence>
<evidence type="ECO:0000256" key="10">
    <source>
        <dbReference type="SAM" id="MobiDB-lite"/>
    </source>
</evidence>
<evidence type="ECO:0000256" key="2">
    <source>
        <dbReference type="ARBA" id="ARBA00012483"/>
    </source>
</evidence>
<evidence type="ECO:0000256" key="4">
    <source>
        <dbReference type="ARBA" id="ARBA00022723"/>
    </source>
</evidence>
<feature type="compositionally biased region" description="Polar residues" evidence="10">
    <location>
        <begin position="497"/>
        <end position="506"/>
    </location>
</feature>
<keyword evidence="13" id="KW-1185">Reference proteome</keyword>
<dbReference type="InterPro" id="IPR013083">
    <property type="entry name" value="Znf_RING/FYVE/PHD"/>
</dbReference>
<dbReference type="GO" id="GO:0006513">
    <property type="term" value="P:protein monoubiquitination"/>
    <property type="evidence" value="ECO:0007669"/>
    <property type="project" value="TreeGrafter"/>
</dbReference>
<feature type="compositionally biased region" description="Polar residues" evidence="10">
    <location>
        <begin position="649"/>
        <end position="660"/>
    </location>
</feature>
<keyword evidence="3" id="KW-0808">Transferase</keyword>
<feature type="compositionally biased region" description="Basic residues" evidence="10">
    <location>
        <begin position="299"/>
        <end position="312"/>
    </location>
</feature>
<name>A0A1J8QIS1_9AGAM</name>
<dbReference type="Proteomes" id="UP000183567">
    <property type="component" value="Unassembled WGS sequence"/>
</dbReference>
<dbReference type="AlphaFoldDB" id="A0A1J8QIS1"/>
<keyword evidence="4" id="KW-0479">Metal-binding</keyword>
<feature type="compositionally biased region" description="Low complexity" evidence="10">
    <location>
        <begin position="1"/>
        <end position="11"/>
    </location>
</feature>
<feature type="region of interest" description="Disordered" evidence="10">
    <location>
        <begin position="1"/>
        <end position="29"/>
    </location>
</feature>
<dbReference type="PROSITE" id="PS00518">
    <property type="entry name" value="ZF_RING_1"/>
    <property type="match status" value="1"/>
</dbReference>
<evidence type="ECO:0000256" key="1">
    <source>
        <dbReference type="ARBA" id="ARBA00000900"/>
    </source>
</evidence>
<evidence type="ECO:0000256" key="3">
    <source>
        <dbReference type="ARBA" id="ARBA00022679"/>
    </source>
</evidence>
<evidence type="ECO:0000256" key="7">
    <source>
        <dbReference type="ARBA" id="ARBA00023015"/>
    </source>
</evidence>
<dbReference type="GO" id="GO:0061630">
    <property type="term" value="F:ubiquitin protein ligase activity"/>
    <property type="evidence" value="ECO:0007669"/>
    <property type="project" value="UniProtKB-EC"/>
</dbReference>
<dbReference type="PANTHER" id="PTHR46077:SF1">
    <property type="entry name" value="TOP1 BINDING ARGININE_SERINE RICH PROTEIN, E3 UBIQUITIN LIGASE"/>
    <property type="match status" value="1"/>
</dbReference>
<keyword evidence="5 9" id="KW-0863">Zinc-finger</keyword>
<evidence type="ECO:0000256" key="9">
    <source>
        <dbReference type="PROSITE-ProRule" id="PRU00175"/>
    </source>
</evidence>
<comment type="catalytic activity">
    <reaction evidence="1">
        <text>S-ubiquitinyl-[E2 ubiquitin-conjugating enzyme]-L-cysteine + [acceptor protein]-L-lysine = [E2 ubiquitin-conjugating enzyme]-L-cysteine + N(6)-ubiquitinyl-[acceptor protein]-L-lysine.</text>
        <dbReference type="EC" id="2.3.2.27"/>
    </reaction>
</comment>
<dbReference type="GO" id="GO:0008270">
    <property type="term" value="F:zinc ion binding"/>
    <property type="evidence" value="ECO:0007669"/>
    <property type="project" value="UniProtKB-KW"/>
</dbReference>
<dbReference type="PANTHER" id="PTHR46077">
    <property type="entry name" value="E3 UBIQUITIN-PROTEIN LIGASE TOPORS"/>
    <property type="match status" value="1"/>
</dbReference>
<dbReference type="SUPFAM" id="SSF57850">
    <property type="entry name" value="RING/U-box"/>
    <property type="match status" value="1"/>
</dbReference>
<keyword evidence="7" id="KW-0805">Transcription regulation</keyword>
<sequence length="767" mass="86485">MSSSASPTSSSKRIKLESSPSPRLTDDQNDEHLDHDHCVICLQSLVDRTVIPTCSHEFCFECISLWAEQSQKCPLCSQLIGEYLIHHIRSQFDYQKHYLPPPRSKSPQLLPTGETRVSAARRARRARWGRRDRRDVDEADQLERAIAKRRWVYQNYLYAKHVASNSFTRYRPYPAPAQFAASPDMISRATIFLRRELRVWPNLDVEFLTTFTVSLMKSIDIRAESAVKLLAEFLDLDAPYIEGQRHQNAEHFAHEIYCYMRSGRDLSTYDNLVQYDTSADLPPYERERRNRWRHEPRSRSPSPHHRRLHSRSRSPSFTLHSEYGRSPSRVHRRDSSSDDLFSSSIQLRRTRSIESDRRDISNNGHPDDIQRQSVNKSERARGKEPERDHTPPLRGENEYQSSSAPPRASGEIVPNGVVTPQQIAELHTSGKPTHSPLPVQFNSKHAIIPTGSKAPAPASVYADMNDAQPEPMASASRKRRSRVGGRPPRTLLESVQAHLSRNTSSRITKHHTDAGETEDTPPYPPHPSQQHHDGGNNMPGLLVRFSSPPTSMLPASHSHSLPPCLHTTTPLAGESTSTNENQIPGRVRSFPADPIAKSHDEDMLFRNTVTRPTTEEDKDRNKDEHISASSPPSITPEVPAPREEPSPNPNHISLPHNSNPNRVEEAAEHFLRGNQEVATYTNKVAAPSTHSRSSLDMRAVLLHRLEEEQRVASSSRSASTAVSAVVQPSANPRDAEALEMRLRTRALLRVRLAAIKTAAANPRLIES</sequence>
<feature type="domain" description="RING-type" evidence="11">
    <location>
        <begin position="38"/>
        <end position="77"/>
    </location>
</feature>
<comment type="caution">
    <text evidence="12">The sequence shown here is derived from an EMBL/GenBank/DDBJ whole genome shotgun (WGS) entry which is preliminary data.</text>
</comment>
<accession>A0A1J8QIS1</accession>
<feature type="compositionally biased region" description="Basic and acidic residues" evidence="10">
    <location>
        <begin position="351"/>
        <end position="397"/>
    </location>
</feature>
<feature type="region of interest" description="Disordered" evidence="10">
    <location>
        <begin position="286"/>
        <end position="414"/>
    </location>
</feature>
<keyword evidence="6" id="KW-0862">Zinc</keyword>
<feature type="compositionally biased region" description="Basic and acidic residues" evidence="10">
    <location>
        <begin position="613"/>
        <end position="626"/>
    </location>
</feature>
<protein>
    <recommendedName>
        <fullName evidence="2">RING-type E3 ubiquitin transferase</fullName>
        <ecNumber evidence="2">2.3.2.27</ecNumber>
    </recommendedName>
</protein>
<dbReference type="InterPro" id="IPR017907">
    <property type="entry name" value="Znf_RING_CS"/>
</dbReference>
<dbReference type="Pfam" id="PF13639">
    <property type="entry name" value="zf-RING_2"/>
    <property type="match status" value="1"/>
</dbReference>
<dbReference type="OrthoDB" id="21204at2759"/>
<organism evidence="12 13">
    <name type="scientific">Rhizopogon vesiculosus</name>
    <dbReference type="NCBI Taxonomy" id="180088"/>
    <lineage>
        <taxon>Eukaryota</taxon>
        <taxon>Fungi</taxon>
        <taxon>Dikarya</taxon>
        <taxon>Basidiomycota</taxon>
        <taxon>Agaricomycotina</taxon>
        <taxon>Agaricomycetes</taxon>
        <taxon>Agaricomycetidae</taxon>
        <taxon>Boletales</taxon>
        <taxon>Suillineae</taxon>
        <taxon>Rhizopogonaceae</taxon>
        <taxon>Rhizopogon</taxon>
    </lineage>
</organism>
<dbReference type="EMBL" id="LVVM01004992">
    <property type="protein sequence ID" value="OJA11636.1"/>
    <property type="molecule type" value="Genomic_DNA"/>
</dbReference>
<evidence type="ECO:0000313" key="13">
    <source>
        <dbReference type="Proteomes" id="UP000183567"/>
    </source>
</evidence>
<dbReference type="STRING" id="180088.A0A1J8QIS1"/>